<evidence type="ECO:0000313" key="2">
    <source>
        <dbReference type="Proteomes" id="UP000682782"/>
    </source>
</evidence>
<gene>
    <name evidence="1" type="ORF">JYE49_12715</name>
</gene>
<dbReference type="Proteomes" id="UP000682782">
    <property type="component" value="Chromosome"/>
</dbReference>
<proteinExistence type="predicted"/>
<evidence type="ECO:0000313" key="1">
    <source>
        <dbReference type="EMBL" id="QUC66700.1"/>
    </source>
</evidence>
<reference evidence="1" key="1">
    <citation type="submission" date="2021-01" db="EMBL/GenBank/DDBJ databases">
        <title>Complete genome sequence of Clostridiales bacterium R-7.</title>
        <authorList>
            <person name="Mahoney-Kurpe S.C."/>
            <person name="Palevich N."/>
            <person name="Koike S."/>
            <person name="Moon C.D."/>
            <person name="Attwood G.T."/>
        </authorList>
    </citation>
    <scope>NUCLEOTIDE SEQUENCE</scope>
    <source>
        <strain evidence="1">R-7</strain>
    </source>
</reference>
<protein>
    <submittedName>
        <fullName evidence="1">GNAT family N-acetyltransferase</fullName>
    </submittedName>
</protein>
<name>A0AC61MVR5_9FIRM</name>
<keyword evidence="2" id="KW-1185">Reference proteome</keyword>
<accession>A0AC61MVR5</accession>
<sequence length="174" mass="19975">MSGGKVKVKLRSLKPEDAPLMLEWMHDPSVVEKLQTNFAGKTLDDCLAFISAAEENSEDIHLAITQDGEDIYLGTVSLKHIRDGQAEFAITVRKCTMGTGCAIEAMRAILDYGIRELKLKRIYWCVDPENRRAVRFYDKNGFRRIPAPETRDYTPEQRLAYLWYEWTEEDTVPA</sequence>
<dbReference type="EMBL" id="CP068393">
    <property type="protein sequence ID" value="QUC66700.1"/>
    <property type="molecule type" value="Genomic_DNA"/>
</dbReference>
<organism evidence="1 2">
    <name type="scientific">Aristaeella hokkaidonensis</name>
    <dbReference type="NCBI Taxonomy" id="3046382"/>
    <lineage>
        <taxon>Bacteria</taxon>
        <taxon>Bacillati</taxon>
        <taxon>Bacillota</taxon>
        <taxon>Clostridia</taxon>
        <taxon>Eubacteriales</taxon>
        <taxon>Aristaeellaceae</taxon>
        <taxon>Aristaeella</taxon>
    </lineage>
</organism>